<dbReference type="STRING" id="316067.Geob_0242"/>
<dbReference type="Gene3D" id="1.10.12.10">
    <property type="entry name" value="Lyase 2-enoyl-coa Hydratase, Chain A, domain 2"/>
    <property type="match status" value="1"/>
</dbReference>
<dbReference type="InterPro" id="IPR001753">
    <property type="entry name" value="Enoyl-CoA_hydra/iso"/>
</dbReference>
<dbReference type="PANTHER" id="PTHR11941">
    <property type="entry name" value="ENOYL-COA HYDRATASE-RELATED"/>
    <property type="match status" value="1"/>
</dbReference>
<reference evidence="3 4" key="1">
    <citation type="submission" date="2009-01" db="EMBL/GenBank/DDBJ databases">
        <title>Complete sequence of Geobacter sp. FRC-32.</title>
        <authorList>
            <consortium name="US DOE Joint Genome Institute"/>
            <person name="Lucas S."/>
            <person name="Copeland A."/>
            <person name="Lapidus A."/>
            <person name="Glavina del Rio T."/>
            <person name="Dalin E."/>
            <person name="Tice H."/>
            <person name="Bruce D."/>
            <person name="Goodwin L."/>
            <person name="Pitluck S."/>
            <person name="Saunders E."/>
            <person name="Brettin T."/>
            <person name="Detter J.C."/>
            <person name="Han C."/>
            <person name="Larimer F."/>
            <person name="Land M."/>
            <person name="Hauser L."/>
            <person name="Kyrpides N."/>
            <person name="Ovchinnikova G."/>
            <person name="Kostka J."/>
            <person name="Richardson P."/>
        </authorList>
    </citation>
    <scope>NUCLEOTIDE SEQUENCE [LARGE SCALE GENOMIC DNA]</scope>
    <source>
        <strain evidence="4">DSM 22248 / JCM 15807 / FRC-32</strain>
    </source>
</reference>
<dbReference type="Proteomes" id="UP000007721">
    <property type="component" value="Chromosome"/>
</dbReference>
<keyword evidence="2" id="KW-0456">Lyase</keyword>
<sequence>MNKSAAKMVLLPTLNDLPGEIAQADSGGSMQTTAEKMVLPTLKDSSIAVEKRIAVLTLQRHDVRNALTGTALIDDIVQTVNWVNNEPEVSVLVITGEGTAFSSGGNVKEMQSQSGSFAGSPMEIQDHYRRGIQQIPLALHKAEVAVIAAVNGPAIGAGFDLACMCDIRIASTKAQVGEAFINLGITPGDGGAWFMQRLIGYQRAAELTFTGRIVKADEALQLGIFLEVVEPEELMPRAMELAGQIAAKPPLTLRLTKRMMKLAQRSELPDFLDLCACFQTMAHHTEDHLEAVNAFLEKRPPSYRGR</sequence>
<dbReference type="eggNOG" id="COG1024">
    <property type="taxonomic scope" value="Bacteria"/>
</dbReference>
<gene>
    <name evidence="3" type="ordered locus">Geob_0242</name>
</gene>
<name>B9M956_GEODF</name>
<evidence type="ECO:0000256" key="1">
    <source>
        <dbReference type="ARBA" id="ARBA00005254"/>
    </source>
</evidence>
<dbReference type="InterPro" id="IPR014748">
    <property type="entry name" value="Enoyl-CoA_hydra_C"/>
</dbReference>
<organism evidence="3 4">
    <name type="scientific">Geotalea daltonii (strain DSM 22248 / JCM 15807 / FRC-32)</name>
    <name type="common">Geobacter daltonii</name>
    <dbReference type="NCBI Taxonomy" id="316067"/>
    <lineage>
        <taxon>Bacteria</taxon>
        <taxon>Pseudomonadati</taxon>
        <taxon>Thermodesulfobacteriota</taxon>
        <taxon>Desulfuromonadia</taxon>
        <taxon>Geobacterales</taxon>
        <taxon>Geobacteraceae</taxon>
        <taxon>Geotalea</taxon>
    </lineage>
</organism>
<proteinExistence type="inferred from homology"/>
<dbReference type="CDD" id="cd06558">
    <property type="entry name" value="crotonase-like"/>
    <property type="match status" value="1"/>
</dbReference>
<dbReference type="PANTHER" id="PTHR11941:SF54">
    <property type="entry name" value="ENOYL-COA HYDRATASE, MITOCHONDRIAL"/>
    <property type="match status" value="1"/>
</dbReference>
<evidence type="ECO:0000313" key="3">
    <source>
        <dbReference type="EMBL" id="ACM18614.1"/>
    </source>
</evidence>
<dbReference type="KEGG" id="geo:Geob_0242"/>
<dbReference type="GO" id="GO:0006635">
    <property type="term" value="P:fatty acid beta-oxidation"/>
    <property type="evidence" value="ECO:0007669"/>
    <property type="project" value="TreeGrafter"/>
</dbReference>
<dbReference type="HOGENOM" id="CLU_009834_7_2_7"/>
<dbReference type="Pfam" id="PF00378">
    <property type="entry name" value="ECH_1"/>
    <property type="match status" value="1"/>
</dbReference>
<dbReference type="Gene3D" id="3.90.226.10">
    <property type="entry name" value="2-enoyl-CoA Hydratase, Chain A, domain 1"/>
    <property type="match status" value="1"/>
</dbReference>
<protein>
    <submittedName>
        <fullName evidence="3">Enoyl-CoA hydratase/isomerase</fullName>
    </submittedName>
</protein>
<accession>B9M956</accession>
<dbReference type="SUPFAM" id="SSF52096">
    <property type="entry name" value="ClpP/crotonase"/>
    <property type="match status" value="1"/>
</dbReference>
<evidence type="ECO:0000313" key="4">
    <source>
        <dbReference type="Proteomes" id="UP000007721"/>
    </source>
</evidence>
<comment type="similarity">
    <text evidence="1">Belongs to the enoyl-CoA hydratase/isomerase family.</text>
</comment>
<dbReference type="InterPro" id="IPR029045">
    <property type="entry name" value="ClpP/crotonase-like_dom_sf"/>
</dbReference>
<evidence type="ECO:0000256" key="2">
    <source>
        <dbReference type="ARBA" id="ARBA00023239"/>
    </source>
</evidence>
<dbReference type="EMBL" id="CP001390">
    <property type="protein sequence ID" value="ACM18614.1"/>
    <property type="molecule type" value="Genomic_DNA"/>
</dbReference>
<dbReference type="GO" id="GO:0016829">
    <property type="term" value="F:lyase activity"/>
    <property type="evidence" value="ECO:0007669"/>
    <property type="project" value="UniProtKB-KW"/>
</dbReference>
<dbReference type="GO" id="GO:0016853">
    <property type="term" value="F:isomerase activity"/>
    <property type="evidence" value="ECO:0007669"/>
    <property type="project" value="UniProtKB-KW"/>
</dbReference>
<keyword evidence="4" id="KW-1185">Reference proteome</keyword>
<dbReference type="AlphaFoldDB" id="B9M956"/>
<keyword evidence="3" id="KW-0413">Isomerase</keyword>